<name>A0A0G0Y134_9BACT</name>
<feature type="transmembrane region" description="Helical" evidence="1">
    <location>
        <begin position="57"/>
        <end position="87"/>
    </location>
</feature>
<keyword evidence="1" id="KW-0812">Transmembrane</keyword>
<evidence type="ECO:0000313" key="3">
    <source>
        <dbReference type="Proteomes" id="UP000034160"/>
    </source>
</evidence>
<organism evidence="2 3">
    <name type="scientific">Candidatus Amesbacteria bacterium GW2011_GWA2_42_12</name>
    <dbReference type="NCBI Taxonomy" id="1618356"/>
    <lineage>
        <taxon>Bacteria</taxon>
        <taxon>Candidatus Amesiibacteriota</taxon>
    </lineage>
</organism>
<comment type="caution">
    <text evidence="2">The sequence shown here is derived from an EMBL/GenBank/DDBJ whole genome shotgun (WGS) entry which is preliminary data.</text>
</comment>
<accession>A0A0G0Y134</accession>
<dbReference type="Proteomes" id="UP000034160">
    <property type="component" value="Unassembled WGS sequence"/>
</dbReference>
<sequence length="137" mass="14546">MKIHTKTSYIALIIFVILIAGGLPVHIFAADGATGETLQDIGSAIDLKVGNKSGDDITFGVILSALLPYLYVFGGMALFSMLIWGGFEMLAGAQDTKAQEAGKKRISAAAIGFVLLFVSYWLAQLLQILLGINILGK</sequence>
<protein>
    <submittedName>
        <fullName evidence="2">Uncharacterized protein</fullName>
    </submittedName>
</protein>
<dbReference type="STRING" id="1618356.UU93_C0035G0003"/>
<feature type="transmembrane region" description="Helical" evidence="1">
    <location>
        <begin position="9"/>
        <end position="29"/>
    </location>
</feature>
<dbReference type="InterPro" id="IPR043993">
    <property type="entry name" value="T4SS_pilin"/>
</dbReference>
<keyword evidence="1" id="KW-1133">Transmembrane helix</keyword>
<dbReference type="AlphaFoldDB" id="A0A0G0Y134"/>
<feature type="transmembrane region" description="Helical" evidence="1">
    <location>
        <begin position="108"/>
        <end position="135"/>
    </location>
</feature>
<gene>
    <name evidence="2" type="ORF">UU93_C0035G0003</name>
</gene>
<evidence type="ECO:0000313" key="2">
    <source>
        <dbReference type="EMBL" id="KKS30549.1"/>
    </source>
</evidence>
<dbReference type="Pfam" id="PF18895">
    <property type="entry name" value="T4SS_pilin"/>
    <property type="match status" value="1"/>
</dbReference>
<proteinExistence type="predicted"/>
<dbReference type="EMBL" id="LCCN01000035">
    <property type="protein sequence ID" value="KKS30549.1"/>
    <property type="molecule type" value="Genomic_DNA"/>
</dbReference>
<evidence type="ECO:0000256" key="1">
    <source>
        <dbReference type="SAM" id="Phobius"/>
    </source>
</evidence>
<reference evidence="2 3" key="1">
    <citation type="journal article" date="2015" name="Nature">
        <title>rRNA introns, odd ribosomes, and small enigmatic genomes across a large radiation of phyla.</title>
        <authorList>
            <person name="Brown C.T."/>
            <person name="Hug L.A."/>
            <person name="Thomas B.C."/>
            <person name="Sharon I."/>
            <person name="Castelle C.J."/>
            <person name="Singh A."/>
            <person name="Wilkins M.J."/>
            <person name="Williams K.H."/>
            <person name="Banfield J.F."/>
        </authorList>
    </citation>
    <scope>NUCLEOTIDE SEQUENCE [LARGE SCALE GENOMIC DNA]</scope>
</reference>
<keyword evidence="1" id="KW-0472">Membrane</keyword>